<keyword evidence="2" id="KW-0677">Repeat</keyword>
<evidence type="ECO:0000313" key="6">
    <source>
        <dbReference type="EMBL" id="PZG20685.1"/>
    </source>
</evidence>
<dbReference type="AlphaFoldDB" id="A0A2W2EWN9"/>
<dbReference type="PROSITE" id="PS50082">
    <property type="entry name" value="WD_REPEATS_2"/>
    <property type="match status" value="2"/>
</dbReference>
<name>A0A2W2EWN9_9ACTN</name>
<dbReference type="PROSITE" id="PS50294">
    <property type="entry name" value="WD_REPEATS_REGION"/>
    <property type="match status" value="1"/>
</dbReference>
<dbReference type="InterPro" id="IPR015943">
    <property type="entry name" value="WD40/YVTN_repeat-like_dom_sf"/>
</dbReference>
<dbReference type="InterPro" id="IPR019775">
    <property type="entry name" value="WD40_repeat_CS"/>
</dbReference>
<evidence type="ECO:0000313" key="7">
    <source>
        <dbReference type="Proteomes" id="UP000248544"/>
    </source>
</evidence>
<gene>
    <name evidence="6" type="ORF">C1I98_37410</name>
</gene>
<evidence type="ECO:0000256" key="1">
    <source>
        <dbReference type="ARBA" id="ARBA00022574"/>
    </source>
</evidence>
<dbReference type="SUPFAM" id="SSF50978">
    <property type="entry name" value="WD40 repeat-like"/>
    <property type="match status" value="1"/>
</dbReference>
<accession>A0A2W2EWN9</accession>
<organism evidence="6 7">
    <name type="scientific">Spongiactinospora gelatinilytica</name>
    <dbReference type="NCBI Taxonomy" id="2666298"/>
    <lineage>
        <taxon>Bacteria</taxon>
        <taxon>Bacillati</taxon>
        <taxon>Actinomycetota</taxon>
        <taxon>Actinomycetes</taxon>
        <taxon>Streptosporangiales</taxon>
        <taxon>Streptosporangiaceae</taxon>
        <taxon>Spongiactinospora</taxon>
    </lineage>
</organism>
<keyword evidence="4" id="KW-0472">Membrane</keyword>
<protein>
    <recommendedName>
        <fullName evidence="5">Novel STAND NTPase 1 domain-containing protein</fullName>
    </recommendedName>
</protein>
<keyword evidence="1 3" id="KW-0853">WD repeat</keyword>
<evidence type="ECO:0000256" key="3">
    <source>
        <dbReference type="PROSITE-ProRule" id="PRU00221"/>
    </source>
</evidence>
<dbReference type="PANTHER" id="PTHR19879">
    <property type="entry name" value="TRANSCRIPTION INITIATION FACTOR TFIID"/>
    <property type="match status" value="1"/>
</dbReference>
<dbReference type="Pfam" id="PF00400">
    <property type="entry name" value="WD40"/>
    <property type="match status" value="3"/>
</dbReference>
<evidence type="ECO:0000256" key="2">
    <source>
        <dbReference type="ARBA" id="ARBA00022737"/>
    </source>
</evidence>
<feature type="domain" description="Novel STAND NTPase 1" evidence="5">
    <location>
        <begin position="2"/>
        <end position="168"/>
    </location>
</feature>
<evidence type="ECO:0000256" key="4">
    <source>
        <dbReference type="SAM" id="Phobius"/>
    </source>
</evidence>
<sequence>MEAVLGEADGRPGALPFVSHALWETWRRRNSAELTLEGYRAAGGIDGALTRTADRVYGELDAAQRRVARAVLLRLIALGEGTEDTRRQIGRAELGDDPATAGVLDRLAAARLIILGAGAADTVEIAHEALIAGWPRLRDWLANDREDLRAHRRLTEAAVEWDAHGRDEALLYRGRVVAAWNDRDQAALNKLESAFLAASRAWREREGKTRRRRRRLLLSGLVSALVVTTTLATLAIVQGRQAVQEHDFVRSRQLAAKARDRLQVDPELALLLAVKAVRMGPVAEAESVLRQAVVDSRAEATLLLSGQLPGLDVAFSPDGGGLISSGLDGIVWAWRRSGVSWHGPTMLRATSKLQRPVTSPDGRFAASGGLDGTVQIWDLAGTAAPVILKGHQGSVTAIAFSPDGRHLASAADDGIRIWNLTGQRVERVLAGRRVGWGRLAFSPDGRRLAAGSPTNDTIRIHNLLSELRCSAVPEGGCHLARPGHHQRPAVAMLSRPGGRLPRPLNRRNVRTVPIQRQFESTYQGTNTPISH</sequence>
<keyword evidence="4" id="KW-1133">Transmembrane helix</keyword>
<dbReference type="Gene3D" id="2.130.10.10">
    <property type="entry name" value="YVTN repeat-like/Quinoprotein amine dehydrogenase"/>
    <property type="match status" value="1"/>
</dbReference>
<dbReference type="InterPro" id="IPR049052">
    <property type="entry name" value="nSTAND1"/>
</dbReference>
<dbReference type="Proteomes" id="UP000248544">
    <property type="component" value="Unassembled WGS sequence"/>
</dbReference>
<comment type="caution">
    <text evidence="6">The sequence shown here is derived from an EMBL/GenBank/DDBJ whole genome shotgun (WGS) entry which is preliminary data.</text>
</comment>
<dbReference type="InterPro" id="IPR036322">
    <property type="entry name" value="WD40_repeat_dom_sf"/>
</dbReference>
<feature type="repeat" description="WD" evidence="3">
    <location>
        <begin position="388"/>
        <end position="428"/>
    </location>
</feature>
<dbReference type="InterPro" id="IPR001680">
    <property type="entry name" value="WD40_rpt"/>
</dbReference>
<keyword evidence="7" id="KW-1185">Reference proteome</keyword>
<dbReference type="PROSITE" id="PS00678">
    <property type="entry name" value="WD_REPEATS_1"/>
    <property type="match status" value="1"/>
</dbReference>
<reference evidence="6 7" key="1">
    <citation type="submission" date="2018-01" db="EMBL/GenBank/DDBJ databases">
        <title>Draft genome sequence of Sphaerisporangium sp. 7K107.</title>
        <authorList>
            <person name="Sahin N."/>
            <person name="Saygin H."/>
            <person name="Ay H."/>
        </authorList>
    </citation>
    <scope>NUCLEOTIDE SEQUENCE [LARGE SCALE GENOMIC DNA]</scope>
    <source>
        <strain evidence="6 7">7K107</strain>
    </source>
</reference>
<dbReference type="Pfam" id="PF20703">
    <property type="entry name" value="nSTAND1"/>
    <property type="match status" value="1"/>
</dbReference>
<dbReference type="EMBL" id="POUA01000597">
    <property type="protein sequence ID" value="PZG20685.1"/>
    <property type="molecule type" value="Genomic_DNA"/>
</dbReference>
<dbReference type="PANTHER" id="PTHR19879:SF9">
    <property type="entry name" value="TRANSCRIPTION INITIATION FACTOR TFIID SUBUNIT 5"/>
    <property type="match status" value="1"/>
</dbReference>
<keyword evidence="4" id="KW-0812">Transmembrane</keyword>
<feature type="repeat" description="WD" evidence="3">
    <location>
        <begin position="359"/>
        <end position="379"/>
    </location>
</feature>
<feature type="transmembrane region" description="Helical" evidence="4">
    <location>
        <begin position="216"/>
        <end position="237"/>
    </location>
</feature>
<dbReference type="SMART" id="SM00320">
    <property type="entry name" value="WD40"/>
    <property type="match status" value="4"/>
</dbReference>
<proteinExistence type="predicted"/>
<evidence type="ECO:0000259" key="5">
    <source>
        <dbReference type="Pfam" id="PF20703"/>
    </source>
</evidence>